<dbReference type="SUPFAM" id="SSF47473">
    <property type="entry name" value="EF-hand"/>
    <property type="match status" value="1"/>
</dbReference>
<dbReference type="AlphaFoldDB" id="A0A812K2K4"/>
<keyword evidence="1" id="KW-0106">Calcium</keyword>
<reference evidence="4" key="1">
    <citation type="submission" date="2021-02" db="EMBL/GenBank/DDBJ databases">
        <authorList>
            <person name="Dougan E. K."/>
            <person name="Rhodes N."/>
            <person name="Thang M."/>
            <person name="Chan C."/>
        </authorList>
    </citation>
    <scope>NUCLEOTIDE SEQUENCE</scope>
</reference>
<feature type="region of interest" description="Disordered" evidence="2">
    <location>
        <begin position="54"/>
        <end position="84"/>
    </location>
</feature>
<evidence type="ECO:0000256" key="1">
    <source>
        <dbReference type="ARBA" id="ARBA00022837"/>
    </source>
</evidence>
<keyword evidence="5" id="KW-1185">Reference proteome</keyword>
<evidence type="ECO:0000259" key="3">
    <source>
        <dbReference type="PROSITE" id="PS50222"/>
    </source>
</evidence>
<dbReference type="PROSITE" id="PS50222">
    <property type="entry name" value="EF_HAND_2"/>
    <property type="match status" value="1"/>
</dbReference>
<evidence type="ECO:0000313" key="5">
    <source>
        <dbReference type="Proteomes" id="UP000604046"/>
    </source>
</evidence>
<feature type="domain" description="EF-hand" evidence="3">
    <location>
        <begin position="227"/>
        <end position="262"/>
    </location>
</feature>
<organism evidence="4 5">
    <name type="scientific">Symbiodinium natans</name>
    <dbReference type="NCBI Taxonomy" id="878477"/>
    <lineage>
        <taxon>Eukaryota</taxon>
        <taxon>Sar</taxon>
        <taxon>Alveolata</taxon>
        <taxon>Dinophyceae</taxon>
        <taxon>Suessiales</taxon>
        <taxon>Symbiodiniaceae</taxon>
        <taxon>Symbiodinium</taxon>
    </lineage>
</organism>
<dbReference type="Gene3D" id="1.10.238.10">
    <property type="entry name" value="EF-hand"/>
    <property type="match status" value="1"/>
</dbReference>
<dbReference type="EMBL" id="CAJNDS010000518">
    <property type="protein sequence ID" value="CAE7214404.1"/>
    <property type="molecule type" value="Genomic_DNA"/>
</dbReference>
<gene>
    <name evidence="4" type="ORF">SNAT2548_LOCUS7437</name>
</gene>
<sequence>MTSKGRRSRALRRAMRVAKMKVARYSPRCIGRFLESTPTFLNWRPPPRLRFGVSFGASPAQSMDSSPGGPFDCSSPPSSSVPMGRTVSLPTARGQRALVLPVVNRRAKTCKASVLSKIAASVTATGPHASEQQPPASTSSSEVSLQLGEIFDACAPPGRVLCPGSFERVVDLLNERFGVSFQSHDVRGLQSMLCVSGQDAVGREAFVRHVGTLLAALSASKGLSLAQLKVLLATAFERFDTDSNGSITEVEFAAALASCDIHLPSSQVAALLKFLSPNCRDDAVAVSRADLAARNSPPSLEEQVQAAFQGASTSLAETTGWKSAVKMAGRVLAVLEEPGSPKSHLYGVIAAIVGRDVSSEMLADTSELLLTLASVVLVLQGHAHGSPMLPAEWMDQLRSVADDLAASFQDLVDSGPMGPLLLSGVLGAFKALRTHEPVSFSEKEALLFARTFHAKGCPVPLFQKLLACGHCQWTSASEGDLLQDSACGQVHILVRGQVHRRSMDQHVVVQPGEVIRGCRDGEAVIASSNAVFATLDAERLSQCVQNSPDTLLVKLVKEILRDAGIGQAAGSEVDWPPLDVATSPASSSSASGWLSPFAAALQVQAKRKGLSVCTEVTDGLQHILSQEDMPWPAKFERCRALVLDNADVFVESLEALVDITGACSALLAFWTQSSAPTPENVLQLAPIMILLSLVAVHAERRGAAHAVSPMGVSSP</sequence>
<dbReference type="InterPro" id="IPR018247">
    <property type="entry name" value="EF_Hand_1_Ca_BS"/>
</dbReference>
<protein>
    <recommendedName>
        <fullName evidence="3">EF-hand domain-containing protein</fullName>
    </recommendedName>
</protein>
<dbReference type="GO" id="GO:0005509">
    <property type="term" value="F:calcium ion binding"/>
    <property type="evidence" value="ECO:0007669"/>
    <property type="project" value="InterPro"/>
</dbReference>
<evidence type="ECO:0000313" key="4">
    <source>
        <dbReference type="EMBL" id="CAE7214404.1"/>
    </source>
</evidence>
<dbReference type="InterPro" id="IPR011992">
    <property type="entry name" value="EF-hand-dom_pair"/>
</dbReference>
<dbReference type="InterPro" id="IPR002048">
    <property type="entry name" value="EF_hand_dom"/>
</dbReference>
<dbReference type="Proteomes" id="UP000604046">
    <property type="component" value="Unassembled WGS sequence"/>
</dbReference>
<name>A0A812K2K4_9DINO</name>
<evidence type="ECO:0000256" key="2">
    <source>
        <dbReference type="SAM" id="MobiDB-lite"/>
    </source>
</evidence>
<proteinExistence type="predicted"/>
<dbReference type="PROSITE" id="PS00018">
    <property type="entry name" value="EF_HAND_1"/>
    <property type="match status" value="1"/>
</dbReference>
<accession>A0A812K2K4</accession>
<comment type="caution">
    <text evidence="4">The sequence shown here is derived from an EMBL/GenBank/DDBJ whole genome shotgun (WGS) entry which is preliminary data.</text>
</comment>